<reference evidence="1 2" key="1">
    <citation type="submission" date="2013-12" db="EMBL/GenBank/DDBJ databases">
        <authorList>
            <person name="Cubeta M."/>
            <person name="Pakala S."/>
            <person name="Fedorova N."/>
            <person name="Thomas E."/>
            <person name="Dean R."/>
            <person name="Jabaji S."/>
            <person name="Neate S."/>
            <person name="Toda T."/>
            <person name="Tavantzis S."/>
            <person name="Vilgalys R."/>
            <person name="Bharathan N."/>
            <person name="Pakala S."/>
            <person name="Losada L.S."/>
            <person name="Zafar N."/>
            <person name="Nierman W."/>
        </authorList>
    </citation>
    <scope>NUCLEOTIDE SEQUENCE [LARGE SCALE GENOMIC DNA]</scope>
    <source>
        <strain evidence="1 2">123E</strain>
    </source>
</reference>
<proteinExistence type="predicted"/>
<dbReference type="EMBL" id="AZST01002435">
    <property type="protein sequence ID" value="KEP44979.1"/>
    <property type="molecule type" value="Genomic_DNA"/>
</dbReference>
<organism evidence="1 2">
    <name type="scientific">Rhizoctonia solani 123E</name>
    <dbReference type="NCBI Taxonomy" id="1423351"/>
    <lineage>
        <taxon>Eukaryota</taxon>
        <taxon>Fungi</taxon>
        <taxon>Dikarya</taxon>
        <taxon>Basidiomycota</taxon>
        <taxon>Agaricomycotina</taxon>
        <taxon>Agaricomycetes</taxon>
        <taxon>Cantharellales</taxon>
        <taxon>Ceratobasidiaceae</taxon>
        <taxon>Rhizoctonia</taxon>
    </lineage>
</organism>
<dbReference type="Proteomes" id="UP000027456">
    <property type="component" value="Unassembled WGS sequence"/>
</dbReference>
<keyword evidence="2" id="KW-1185">Reference proteome</keyword>
<evidence type="ECO:0000313" key="1">
    <source>
        <dbReference type="EMBL" id="KEP44979.1"/>
    </source>
</evidence>
<evidence type="ECO:0000313" key="2">
    <source>
        <dbReference type="Proteomes" id="UP000027456"/>
    </source>
</evidence>
<sequence length="101" mass="10842">MIPRVSGISLAMNTRTSHLIAREVNAKASDELCIVLDLSLEVKTIRLDADRLLALNILRADSASNVFVMRVSALIIDANVTTALGKAHTSNKGRSLALLDS</sequence>
<gene>
    <name evidence="1" type="ORF">V565_336680</name>
</gene>
<protein>
    <submittedName>
        <fullName evidence="1">Uncharacterized protein</fullName>
    </submittedName>
</protein>
<dbReference type="AlphaFoldDB" id="A0A074RDU9"/>
<dbReference type="HOGENOM" id="CLU_2298473_0_0_1"/>
<accession>A0A074RDU9</accession>
<feature type="non-terminal residue" evidence="1">
    <location>
        <position position="101"/>
    </location>
</feature>
<name>A0A074RDU9_9AGAM</name>
<comment type="caution">
    <text evidence="1">The sequence shown here is derived from an EMBL/GenBank/DDBJ whole genome shotgun (WGS) entry which is preliminary data.</text>
</comment>